<dbReference type="PROSITE" id="PS50109">
    <property type="entry name" value="HIS_KIN"/>
    <property type="match status" value="1"/>
</dbReference>
<dbReference type="SMART" id="SM00387">
    <property type="entry name" value="HATPase_c"/>
    <property type="match status" value="1"/>
</dbReference>
<dbReference type="Gene3D" id="3.30.450.20">
    <property type="entry name" value="PAS domain"/>
    <property type="match status" value="3"/>
</dbReference>
<dbReference type="GO" id="GO:0000155">
    <property type="term" value="F:phosphorelay sensor kinase activity"/>
    <property type="evidence" value="ECO:0007669"/>
    <property type="project" value="InterPro"/>
</dbReference>
<evidence type="ECO:0000256" key="11">
    <source>
        <dbReference type="SAM" id="Phobius"/>
    </source>
</evidence>
<dbReference type="CDD" id="cd00082">
    <property type="entry name" value="HisKA"/>
    <property type="match status" value="1"/>
</dbReference>
<dbReference type="InterPro" id="IPR003594">
    <property type="entry name" value="HATPase_dom"/>
</dbReference>
<keyword evidence="4" id="KW-0808">Transferase</keyword>
<dbReference type="SMART" id="SM00086">
    <property type="entry name" value="PAC"/>
    <property type="match status" value="3"/>
</dbReference>
<sequence length="854" mass="94384">MGYLTGRTKAIKGVFCAFLLMILPALSIGMVLQEGEGQVVDAARRTDKLLESILRSAPAGIGMVEHRFITEVNDYILDLTGYSREELIGQNARMLYPSEEDYDFVGREKYRQIRKKGTGSVETRWLRKDGEIRHVILSSTPLDLEDLGAGVTFTVLDITDRKMAETRLRKSEERFRMRFEGASAIMMLIDPETGRVVDVNPAALAFYGWPRKTLTAMRIQDINTLSSEEVKVEMQKAFASARNYFEFRHRRADGSIRDVAVFSSAVDVGSKKLLFSIIHDISERKAMEASLLSRTRWFLFGLSLFIVVLLSLTAGLVVSLRRQRQVRQALEENEASLKRQNAVLNALLINLSSGVFMVEAPGGKPIIANPMAEKLLGVGVLPEASRDNLSEVYKARKAGSGGPYPVEEMPIIRAMKGESASIDDMIVERPDGSEVWLEIFGVPIRNEGGEVWAGLVHFQDITARKKAEVEREKLQNQLFQAQKMESVGVLAGGVAHDFNNLIQVMRGNLELLSMETSLDVRSIKRLHVVTGAMDRAAKLVQQLLLFSRKVESGRMRVNLNQAIREVSRLLERTIPKMIAMELHLASDLGAVWADPVQMEQTLLNLANNAADAMPEGGRLIFETENVLLGEDFVRTHPELGAGFHVLLTVSDTGSGMDAATLKQAFDPFFTTKEVGKGTGLGLASVYGIVKAHGGHVLCYSEPGHGSTFRIYLPVLDQEVVQEKKQPDGDCSEKGYETILFVEDERHLRDLGQEAMEAFGYTVLTAGSGEEALDLYAEKGPEIDLVLLDLNMPGMGGQRCLLALLEKNPRVKVLVSSGYSANGQAAEVLASGAKGFIGKPWQLKDLKQKIRQVLG</sequence>
<evidence type="ECO:0000256" key="3">
    <source>
        <dbReference type="ARBA" id="ARBA00022553"/>
    </source>
</evidence>
<evidence type="ECO:0000256" key="5">
    <source>
        <dbReference type="ARBA" id="ARBA00022741"/>
    </source>
</evidence>
<dbReference type="InterPro" id="IPR000700">
    <property type="entry name" value="PAS-assoc_C"/>
</dbReference>
<evidence type="ECO:0000256" key="4">
    <source>
        <dbReference type="ARBA" id="ARBA00022679"/>
    </source>
</evidence>
<keyword evidence="17" id="KW-1185">Reference proteome</keyword>
<dbReference type="InterPro" id="IPR001789">
    <property type="entry name" value="Sig_transdc_resp-reg_receiver"/>
</dbReference>
<dbReference type="Gene3D" id="3.40.50.2300">
    <property type="match status" value="1"/>
</dbReference>
<dbReference type="InterPro" id="IPR035965">
    <property type="entry name" value="PAS-like_dom_sf"/>
</dbReference>
<dbReference type="SMART" id="SM00091">
    <property type="entry name" value="PAS"/>
    <property type="match status" value="3"/>
</dbReference>
<dbReference type="Gene3D" id="3.30.565.10">
    <property type="entry name" value="Histidine kinase-like ATPase, C-terminal domain"/>
    <property type="match status" value="1"/>
</dbReference>
<evidence type="ECO:0000313" key="17">
    <source>
        <dbReference type="Proteomes" id="UP000318307"/>
    </source>
</evidence>
<evidence type="ECO:0000259" key="13">
    <source>
        <dbReference type="PROSITE" id="PS50110"/>
    </source>
</evidence>
<dbReference type="SUPFAM" id="SSF47384">
    <property type="entry name" value="Homodimeric domain of signal transducing histidine kinase"/>
    <property type="match status" value="1"/>
</dbReference>
<dbReference type="InterPro" id="IPR000014">
    <property type="entry name" value="PAS"/>
</dbReference>
<evidence type="ECO:0000259" key="12">
    <source>
        <dbReference type="PROSITE" id="PS50109"/>
    </source>
</evidence>
<feature type="domain" description="PAS" evidence="14">
    <location>
        <begin position="171"/>
        <end position="214"/>
    </location>
</feature>
<comment type="catalytic activity">
    <reaction evidence="1">
        <text>ATP + protein L-histidine = ADP + protein N-phospho-L-histidine.</text>
        <dbReference type="EC" id="2.7.13.3"/>
    </reaction>
</comment>
<dbReference type="EMBL" id="VLLC01000006">
    <property type="protein sequence ID" value="TWI74208.1"/>
    <property type="molecule type" value="Genomic_DNA"/>
</dbReference>
<evidence type="ECO:0000259" key="14">
    <source>
        <dbReference type="PROSITE" id="PS50112"/>
    </source>
</evidence>
<evidence type="ECO:0000256" key="10">
    <source>
        <dbReference type="SAM" id="Coils"/>
    </source>
</evidence>
<dbReference type="InterPro" id="IPR001610">
    <property type="entry name" value="PAC"/>
</dbReference>
<feature type="domain" description="PAC" evidence="15">
    <location>
        <begin position="119"/>
        <end position="170"/>
    </location>
</feature>
<dbReference type="SUPFAM" id="SSF55785">
    <property type="entry name" value="PYP-like sensor domain (PAS domain)"/>
    <property type="match status" value="3"/>
</dbReference>
<dbReference type="NCBIfam" id="TIGR00229">
    <property type="entry name" value="sensory_box"/>
    <property type="match status" value="3"/>
</dbReference>
<dbReference type="Pfam" id="PF00072">
    <property type="entry name" value="Response_reg"/>
    <property type="match status" value="1"/>
</dbReference>
<dbReference type="PANTHER" id="PTHR43065:SF46">
    <property type="entry name" value="C4-DICARBOXYLATE TRANSPORT SENSOR PROTEIN DCTB"/>
    <property type="match status" value="1"/>
</dbReference>
<dbReference type="PROSITE" id="PS50110">
    <property type="entry name" value="RESPONSE_REGULATORY"/>
    <property type="match status" value="1"/>
</dbReference>
<dbReference type="PRINTS" id="PR00344">
    <property type="entry name" value="BCTRLSENSOR"/>
</dbReference>
<feature type="domain" description="Histidine kinase" evidence="12">
    <location>
        <begin position="493"/>
        <end position="716"/>
    </location>
</feature>
<evidence type="ECO:0000256" key="2">
    <source>
        <dbReference type="ARBA" id="ARBA00012438"/>
    </source>
</evidence>
<dbReference type="AlphaFoldDB" id="A0A562RZ63"/>
<dbReference type="SUPFAM" id="SSF52172">
    <property type="entry name" value="CheY-like"/>
    <property type="match status" value="1"/>
</dbReference>
<dbReference type="Pfam" id="PF02518">
    <property type="entry name" value="HATPase_c"/>
    <property type="match status" value="1"/>
</dbReference>
<dbReference type="InterPro" id="IPR004358">
    <property type="entry name" value="Sig_transdc_His_kin-like_C"/>
</dbReference>
<dbReference type="SUPFAM" id="SSF55874">
    <property type="entry name" value="ATPase domain of HSP90 chaperone/DNA topoisomerase II/histidine kinase"/>
    <property type="match status" value="1"/>
</dbReference>
<evidence type="ECO:0000256" key="1">
    <source>
        <dbReference type="ARBA" id="ARBA00000085"/>
    </source>
</evidence>
<name>A0A562RZ63_9BACT</name>
<feature type="domain" description="PAC" evidence="15">
    <location>
        <begin position="420"/>
        <end position="473"/>
    </location>
</feature>
<dbReference type="Pfam" id="PF13426">
    <property type="entry name" value="PAS_9"/>
    <property type="match status" value="3"/>
</dbReference>
<dbReference type="InterPro" id="IPR036890">
    <property type="entry name" value="HATPase_C_sf"/>
</dbReference>
<feature type="coiled-coil region" evidence="10">
    <location>
        <begin position="320"/>
        <end position="347"/>
    </location>
</feature>
<comment type="caution">
    <text evidence="16">The sequence shown here is derived from an EMBL/GenBank/DDBJ whole genome shotgun (WGS) entry which is preliminary data.</text>
</comment>
<keyword evidence="3 9" id="KW-0597">Phosphoprotein</keyword>
<dbReference type="GO" id="GO:0005524">
    <property type="term" value="F:ATP binding"/>
    <property type="evidence" value="ECO:0007669"/>
    <property type="project" value="UniProtKB-KW"/>
</dbReference>
<dbReference type="InterPro" id="IPR005467">
    <property type="entry name" value="His_kinase_dom"/>
</dbReference>
<dbReference type="EC" id="2.7.13.3" evidence="2"/>
<evidence type="ECO:0000256" key="9">
    <source>
        <dbReference type="PROSITE-ProRule" id="PRU00169"/>
    </source>
</evidence>
<dbReference type="CDD" id="cd00130">
    <property type="entry name" value="PAS"/>
    <property type="match status" value="2"/>
</dbReference>
<keyword evidence="11" id="KW-0812">Transmembrane</keyword>
<dbReference type="PROSITE" id="PS50113">
    <property type="entry name" value="PAC"/>
    <property type="match status" value="2"/>
</dbReference>
<keyword evidence="10" id="KW-0175">Coiled coil</keyword>
<dbReference type="InterPro" id="IPR003661">
    <property type="entry name" value="HisK_dim/P_dom"/>
</dbReference>
<feature type="transmembrane region" description="Helical" evidence="11">
    <location>
        <begin position="341"/>
        <end position="358"/>
    </location>
</feature>
<keyword evidence="11" id="KW-1133">Transmembrane helix</keyword>
<dbReference type="Gene3D" id="1.10.287.130">
    <property type="match status" value="1"/>
</dbReference>
<gene>
    <name evidence="16" type="ORF">LZ24_01148</name>
</gene>
<evidence type="ECO:0000256" key="8">
    <source>
        <dbReference type="ARBA" id="ARBA00023012"/>
    </source>
</evidence>
<dbReference type="Pfam" id="PF00512">
    <property type="entry name" value="HisKA"/>
    <property type="match status" value="1"/>
</dbReference>
<evidence type="ECO:0000256" key="7">
    <source>
        <dbReference type="ARBA" id="ARBA00022840"/>
    </source>
</evidence>
<evidence type="ECO:0000313" key="16">
    <source>
        <dbReference type="EMBL" id="TWI74208.1"/>
    </source>
</evidence>
<organism evidence="16 17">
    <name type="scientific">Desulfobotulus alkaliphilus</name>
    <dbReference type="NCBI Taxonomy" id="622671"/>
    <lineage>
        <taxon>Bacteria</taxon>
        <taxon>Pseudomonadati</taxon>
        <taxon>Thermodesulfobacteriota</taxon>
        <taxon>Desulfobacteria</taxon>
        <taxon>Desulfobacterales</taxon>
        <taxon>Desulfobacteraceae</taxon>
        <taxon>Desulfobotulus</taxon>
    </lineage>
</organism>
<dbReference type="SMART" id="SM00448">
    <property type="entry name" value="REC"/>
    <property type="match status" value="1"/>
</dbReference>
<dbReference type="InterPro" id="IPR011006">
    <property type="entry name" value="CheY-like_superfamily"/>
</dbReference>
<dbReference type="PANTHER" id="PTHR43065">
    <property type="entry name" value="SENSOR HISTIDINE KINASE"/>
    <property type="match status" value="1"/>
</dbReference>
<reference evidence="16 17" key="1">
    <citation type="submission" date="2019-07" db="EMBL/GenBank/DDBJ databases">
        <title>Genome sequencing of 100 strains of the haloalkaliphilic chemolithoautotrophic sulfur-oxidizing bacterium Thioalkalivibrio.</title>
        <authorList>
            <person name="Muyzer G."/>
        </authorList>
    </citation>
    <scope>NUCLEOTIDE SEQUENCE [LARGE SCALE GENOMIC DNA]</scope>
    <source>
        <strain evidence="16 17">ASO4-4</strain>
    </source>
</reference>
<feature type="domain" description="Response regulatory" evidence="13">
    <location>
        <begin position="737"/>
        <end position="853"/>
    </location>
</feature>
<dbReference type="PROSITE" id="PS50112">
    <property type="entry name" value="PAS"/>
    <property type="match status" value="2"/>
</dbReference>
<feature type="domain" description="PAS" evidence="14">
    <location>
        <begin position="69"/>
        <end position="117"/>
    </location>
</feature>
<dbReference type="Proteomes" id="UP000318307">
    <property type="component" value="Unassembled WGS sequence"/>
</dbReference>
<proteinExistence type="predicted"/>
<dbReference type="SMART" id="SM00388">
    <property type="entry name" value="HisKA"/>
    <property type="match status" value="1"/>
</dbReference>
<keyword evidence="6" id="KW-0418">Kinase</keyword>
<evidence type="ECO:0000259" key="15">
    <source>
        <dbReference type="PROSITE" id="PS50113"/>
    </source>
</evidence>
<feature type="transmembrane region" description="Helical" evidence="11">
    <location>
        <begin position="297"/>
        <end position="320"/>
    </location>
</feature>
<protein>
    <recommendedName>
        <fullName evidence="2">histidine kinase</fullName>
        <ecNumber evidence="2">2.7.13.3</ecNumber>
    </recommendedName>
</protein>
<dbReference type="InterPro" id="IPR036097">
    <property type="entry name" value="HisK_dim/P_sf"/>
</dbReference>
<keyword evidence="7" id="KW-0067">ATP-binding</keyword>
<evidence type="ECO:0000256" key="6">
    <source>
        <dbReference type="ARBA" id="ARBA00022777"/>
    </source>
</evidence>
<keyword evidence="5" id="KW-0547">Nucleotide-binding</keyword>
<accession>A0A562RZ63</accession>
<keyword evidence="11" id="KW-0472">Membrane</keyword>
<feature type="modified residue" description="4-aspartylphosphate" evidence="9">
    <location>
        <position position="788"/>
    </location>
</feature>
<keyword evidence="8" id="KW-0902">Two-component regulatory system</keyword>